<dbReference type="InterPro" id="IPR019475">
    <property type="entry name" value="DNA_primase_DnaB-bd"/>
</dbReference>
<dbReference type="InterPro" id="IPR030846">
    <property type="entry name" value="DnaG_bac"/>
</dbReference>
<keyword evidence="10 12" id="KW-0238">DNA-binding</keyword>
<keyword evidence="16" id="KW-1185">Reference proteome</keyword>
<dbReference type="InterPro" id="IPR006295">
    <property type="entry name" value="DNA_primase_DnaG"/>
</dbReference>
<dbReference type="NCBIfam" id="TIGR01391">
    <property type="entry name" value="dnaG"/>
    <property type="match status" value="1"/>
</dbReference>
<evidence type="ECO:0000256" key="9">
    <source>
        <dbReference type="ARBA" id="ARBA00022842"/>
    </source>
</evidence>
<dbReference type="CDD" id="cd03364">
    <property type="entry name" value="TOPRIM_DnaG_primases"/>
    <property type="match status" value="1"/>
</dbReference>
<comment type="similarity">
    <text evidence="12 13">Belongs to the DnaG primase family.</text>
</comment>
<dbReference type="Pfam" id="PF16730">
    <property type="entry name" value="DnaGprimase_HBD"/>
    <property type="match status" value="1"/>
</dbReference>
<comment type="caution">
    <text evidence="15">The sequence shown here is derived from an EMBL/GenBank/DDBJ whole genome shotgun (WGS) entry which is preliminary data.</text>
</comment>
<dbReference type="Gene3D" id="3.40.1360.10">
    <property type="match status" value="1"/>
</dbReference>
<dbReference type="Pfam" id="PF08275">
    <property type="entry name" value="DNAG_N"/>
    <property type="match status" value="1"/>
</dbReference>
<reference evidence="15" key="1">
    <citation type="submission" date="2021-02" db="EMBL/GenBank/DDBJ databases">
        <title>Sulfurospirillum tamanensis sp. nov.</title>
        <authorList>
            <person name="Frolova A."/>
            <person name="Merkel A."/>
            <person name="Slobodkin A."/>
        </authorList>
    </citation>
    <scope>NUCLEOTIDE SEQUENCE</scope>
    <source>
        <strain evidence="15">T05b</strain>
    </source>
</reference>
<comment type="catalytic activity">
    <reaction evidence="12">
        <text>ssDNA + n NTP = ssDNA/pppN(pN)n-1 hybrid + (n-1) diphosphate.</text>
        <dbReference type="EC" id="2.7.7.101"/>
    </reaction>
</comment>
<dbReference type="InterPro" id="IPR002694">
    <property type="entry name" value="Znf_CHC2"/>
</dbReference>
<keyword evidence="9" id="KW-0460">Magnesium</keyword>
<accession>A0ABS2WPF6</accession>
<keyword evidence="6 12" id="KW-0479">Metal-binding</keyword>
<evidence type="ECO:0000256" key="11">
    <source>
        <dbReference type="ARBA" id="ARBA00023163"/>
    </source>
</evidence>
<dbReference type="RefSeq" id="WP_205457726.1">
    <property type="nucleotide sequence ID" value="NZ_JAFHKK010000001.1"/>
</dbReference>
<dbReference type="Gene3D" id="3.90.980.10">
    <property type="entry name" value="DNA primase, catalytic core, N-terminal domain"/>
    <property type="match status" value="1"/>
</dbReference>
<evidence type="ECO:0000256" key="2">
    <source>
        <dbReference type="ARBA" id="ARBA00022515"/>
    </source>
</evidence>
<dbReference type="PIRSF" id="PIRSF002811">
    <property type="entry name" value="DnaG"/>
    <property type="match status" value="1"/>
</dbReference>
<evidence type="ECO:0000256" key="5">
    <source>
        <dbReference type="ARBA" id="ARBA00022705"/>
    </source>
</evidence>
<feature type="domain" description="Toprim" evidence="14">
    <location>
        <begin position="246"/>
        <end position="327"/>
    </location>
</feature>
<protein>
    <recommendedName>
        <fullName evidence="12 13">DNA primase</fullName>
        <ecNumber evidence="12">2.7.7.101</ecNumber>
    </recommendedName>
</protein>
<dbReference type="InterPro" id="IPR034151">
    <property type="entry name" value="TOPRIM_DnaG_bac"/>
</dbReference>
<comment type="cofactor">
    <cofactor evidence="12 13">
        <name>Zn(2+)</name>
        <dbReference type="ChEBI" id="CHEBI:29105"/>
    </cofactor>
    <text evidence="12 13">Binds 1 zinc ion per monomer.</text>
</comment>
<feature type="zinc finger region" description="CHC2-type" evidence="12">
    <location>
        <begin position="37"/>
        <end position="61"/>
    </location>
</feature>
<proteinExistence type="inferred from homology"/>
<keyword evidence="11 12" id="KW-0804">Transcription</keyword>
<keyword evidence="5 12" id="KW-0235">DNA replication</keyword>
<dbReference type="Pfam" id="PF13155">
    <property type="entry name" value="Toprim_2"/>
    <property type="match status" value="1"/>
</dbReference>
<keyword evidence="1 12" id="KW-0240">DNA-directed RNA polymerase</keyword>
<dbReference type="SUPFAM" id="SSF57783">
    <property type="entry name" value="Zinc beta-ribbon"/>
    <property type="match status" value="1"/>
</dbReference>
<dbReference type="PANTHER" id="PTHR30313">
    <property type="entry name" value="DNA PRIMASE"/>
    <property type="match status" value="1"/>
</dbReference>
<evidence type="ECO:0000313" key="16">
    <source>
        <dbReference type="Proteomes" id="UP000703590"/>
    </source>
</evidence>
<dbReference type="EMBL" id="JAFHKK010000001">
    <property type="protein sequence ID" value="MBN2963293.1"/>
    <property type="molecule type" value="Genomic_DNA"/>
</dbReference>
<keyword evidence="4 12" id="KW-0548">Nucleotidyltransferase</keyword>
<dbReference type="Gene3D" id="3.90.580.10">
    <property type="entry name" value="Zinc finger, CHC2-type domain"/>
    <property type="match status" value="1"/>
</dbReference>
<keyword evidence="8 12" id="KW-0862">Zinc</keyword>
<dbReference type="Pfam" id="PF10410">
    <property type="entry name" value="DnaB_bind"/>
    <property type="match status" value="1"/>
</dbReference>
<dbReference type="Gene3D" id="1.10.860.10">
    <property type="entry name" value="DNAb Helicase, Chain A"/>
    <property type="match status" value="1"/>
</dbReference>
<reference evidence="15" key="2">
    <citation type="submission" date="2021-02" db="EMBL/GenBank/DDBJ databases">
        <authorList>
            <person name="Merkel A.Y."/>
        </authorList>
    </citation>
    <scope>NUCLEOTIDE SEQUENCE</scope>
    <source>
        <strain evidence="15">T05b</strain>
    </source>
</reference>
<dbReference type="InterPro" id="IPR050219">
    <property type="entry name" value="DnaG_primase"/>
</dbReference>
<comment type="subunit">
    <text evidence="12">Monomer. Interacts with DnaB.</text>
</comment>
<comment type="domain">
    <text evidence="12">Contains an N-terminal zinc-binding domain, a central core domain that contains the primase activity, and a C-terminal DnaB-binding domain.</text>
</comment>
<dbReference type="HAMAP" id="MF_00974">
    <property type="entry name" value="DNA_primase_DnaG"/>
    <property type="match status" value="1"/>
</dbReference>
<dbReference type="InterPro" id="IPR006171">
    <property type="entry name" value="TOPRIM_dom"/>
</dbReference>
<evidence type="ECO:0000256" key="4">
    <source>
        <dbReference type="ARBA" id="ARBA00022695"/>
    </source>
</evidence>
<evidence type="ECO:0000256" key="10">
    <source>
        <dbReference type="ARBA" id="ARBA00023125"/>
    </source>
</evidence>
<dbReference type="EC" id="2.7.7.101" evidence="12"/>
<evidence type="ECO:0000256" key="6">
    <source>
        <dbReference type="ARBA" id="ARBA00022723"/>
    </source>
</evidence>
<evidence type="ECO:0000259" key="14">
    <source>
        <dbReference type="PROSITE" id="PS50880"/>
    </source>
</evidence>
<evidence type="ECO:0000256" key="3">
    <source>
        <dbReference type="ARBA" id="ARBA00022679"/>
    </source>
</evidence>
<dbReference type="InterPro" id="IPR016136">
    <property type="entry name" value="DNA_helicase_N/primase_C"/>
</dbReference>
<dbReference type="InterPro" id="IPR036977">
    <property type="entry name" value="DNA_primase_Znf_CHC2"/>
</dbReference>
<keyword evidence="3 12" id="KW-0808">Transferase</keyword>
<dbReference type="PANTHER" id="PTHR30313:SF2">
    <property type="entry name" value="DNA PRIMASE"/>
    <property type="match status" value="1"/>
</dbReference>
<dbReference type="Pfam" id="PF01807">
    <property type="entry name" value="Zn_ribbon_DnaG"/>
    <property type="match status" value="1"/>
</dbReference>
<dbReference type="SMART" id="SM00493">
    <property type="entry name" value="TOPRIM"/>
    <property type="match status" value="1"/>
</dbReference>
<comment type="function">
    <text evidence="12 13">RNA polymerase that catalyzes the synthesis of short RNA molecules used as primers for DNA polymerase during DNA replication.</text>
</comment>
<evidence type="ECO:0000256" key="7">
    <source>
        <dbReference type="ARBA" id="ARBA00022771"/>
    </source>
</evidence>
<dbReference type="InterPro" id="IPR013264">
    <property type="entry name" value="DNAG_N"/>
</dbReference>
<evidence type="ECO:0000313" key="15">
    <source>
        <dbReference type="EMBL" id="MBN2963293.1"/>
    </source>
</evidence>
<sequence>MIDEQSIQTLKQRLDVIEVVGHYLELKKSGAAFKCLCPFHDDSSPSLHVSPSKQIYHCFACGAGGDAIKFVMEYEKLTYPEAIEKLASIYNFSLTYTNKMGEKREEKKVLEALNLYYQQCLEKEPEAKTYLQKRGIYDALVEKFEIGYAPPSHATLRFLQEHGFTVNDAKEVGAADVGENGRPYARFMERITFPIYSPSGKIVGFGGRTISGHVAKYVNSPQSKVFNKSFLLYGYHLAKEHILKEKRIIVTEGYLDVIMLHQAGFSTAVATLGTALTSEHLPLLSRGNPSVVLSYDGDEAGIAAALKASRLLSTHNIAGGVVIFKEGLDPADMVQRGEQALLAKLFDAPQPFVEFCLERTIKSFNLKDPLQKQRALEEATAFLKSLPAVVANAYQGMLADMLGLKENLVRVPQQKKATNAPQKRVFEDVLELSIIKSILAEPSLIDTVLDLVDASMFKTHYEEFRALLAGQLDHPSLRRILLWEDIKPYAQEEEFVGALVHFLGAYYQEELERVKRANHLDFATKSFLIRKIQHIMFKLKKGELVPYESFSTL</sequence>
<evidence type="ECO:0000256" key="1">
    <source>
        <dbReference type="ARBA" id="ARBA00022478"/>
    </source>
</evidence>
<name>A0ABS2WPF6_9BACT</name>
<dbReference type="Proteomes" id="UP000703590">
    <property type="component" value="Unassembled WGS sequence"/>
</dbReference>
<keyword evidence="2 12" id="KW-0639">Primosome</keyword>
<evidence type="ECO:0000256" key="8">
    <source>
        <dbReference type="ARBA" id="ARBA00022833"/>
    </source>
</evidence>
<gene>
    <name evidence="12" type="primary">dnaG</name>
    <name evidence="15" type="ORF">JWV37_00730</name>
</gene>
<dbReference type="InterPro" id="IPR031988">
    <property type="entry name" value="DnaG_HBD"/>
</dbReference>
<evidence type="ECO:0000256" key="13">
    <source>
        <dbReference type="PIRNR" id="PIRNR002811"/>
    </source>
</evidence>
<dbReference type="InterPro" id="IPR037068">
    <property type="entry name" value="DNA_primase_core_N_sf"/>
</dbReference>
<organism evidence="15 16">
    <name type="scientific">Sulfurospirillum tamanense</name>
    <dbReference type="NCBI Taxonomy" id="2813362"/>
    <lineage>
        <taxon>Bacteria</taxon>
        <taxon>Pseudomonadati</taxon>
        <taxon>Campylobacterota</taxon>
        <taxon>Epsilonproteobacteria</taxon>
        <taxon>Campylobacterales</taxon>
        <taxon>Sulfurospirillaceae</taxon>
        <taxon>Sulfurospirillum</taxon>
    </lineage>
</organism>
<dbReference type="SMART" id="SM00400">
    <property type="entry name" value="ZnF_CHCC"/>
    <property type="match status" value="1"/>
</dbReference>
<dbReference type="PROSITE" id="PS50880">
    <property type="entry name" value="TOPRIM"/>
    <property type="match status" value="1"/>
</dbReference>
<dbReference type="SUPFAM" id="SSF56731">
    <property type="entry name" value="DNA primase core"/>
    <property type="match status" value="1"/>
</dbReference>
<keyword evidence="7 12" id="KW-0863">Zinc-finger</keyword>
<evidence type="ECO:0000256" key="12">
    <source>
        <dbReference type="HAMAP-Rule" id="MF_00974"/>
    </source>
</evidence>